<feature type="domain" description="VHS" evidence="2">
    <location>
        <begin position="28"/>
        <end position="150"/>
    </location>
</feature>
<gene>
    <name evidence="3" type="ORF">M378DRAFT_6415</name>
</gene>
<dbReference type="EMBL" id="KN818222">
    <property type="protein sequence ID" value="KIL71716.1"/>
    <property type="molecule type" value="Genomic_DNA"/>
</dbReference>
<feature type="region of interest" description="Disordered" evidence="1">
    <location>
        <begin position="153"/>
        <end position="209"/>
    </location>
</feature>
<feature type="region of interest" description="Disordered" evidence="1">
    <location>
        <begin position="305"/>
        <end position="457"/>
    </location>
</feature>
<dbReference type="Pfam" id="PF00790">
    <property type="entry name" value="VHS"/>
    <property type="match status" value="1"/>
</dbReference>
<dbReference type="PANTHER" id="PTHR47789">
    <property type="entry name" value="LAS SEVENTEEN-BINDING PROTEIN 5"/>
    <property type="match status" value="1"/>
</dbReference>
<dbReference type="InParanoid" id="A0A0C2XQ06"/>
<dbReference type="InterPro" id="IPR044103">
    <property type="entry name" value="GAT_LSB5"/>
</dbReference>
<dbReference type="GO" id="GO:0035091">
    <property type="term" value="F:phosphatidylinositol binding"/>
    <property type="evidence" value="ECO:0007669"/>
    <property type="project" value="InterPro"/>
</dbReference>
<accession>A0A0C2XQ06</accession>
<dbReference type="Proteomes" id="UP000054549">
    <property type="component" value="Unassembled WGS sequence"/>
</dbReference>
<dbReference type="AlphaFoldDB" id="A0A0C2XQ06"/>
<dbReference type="GO" id="GO:0007034">
    <property type="term" value="P:vacuolar transport"/>
    <property type="evidence" value="ECO:0007669"/>
    <property type="project" value="UniProtKB-ARBA"/>
</dbReference>
<feature type="compositionally biased region" description="Low complexity" evidence="1">
    <location>
        <begin position="436"/>
        <end position="457"/>
    </location>
</feature>
<evidence type="ECO:0000313" key="3">
    <source>
        <dbReference type="EMBL" id="KIL71716.1"/>
    </source>
</evidence>
<proteinExistence type="predicted"/>
<organism evidence="3 4">
    <name type="scientific">Amanita muscaria (strain Koide BX008)</name>
    <dbReference type="NCBI Taxonomy" id="946122"/>
    <lineage>
        <taxon>Eukaryota</taxon>
        <taxon>Fungi</taxon>
        <taxon>Dikarya</taxon>
        <taxon>Basidiomycota</taxon>
        <taxon>Agaricomycotina</taxon>
        <taxon>Agaricomycetes</taxon>
        <taxon>Agaricomycetidae</taxon>
        <taxon>Agaricales</taxon>
        <taxon>Pluteineae</taxon>
        <taxon>Amanitaceae</taxon>
        <taxon>Amanita</taxon>
    </lineage>
</organism>
<feature type="compositionally biased region" description="Polar residues" evidence="1">
    <location>
        <begin position="305"/>
        <end position="327"/>
    </location>
</feature>
<reference evidence="3 4" key="1">
    <citation type="submission" date="2014-04" db="EMBL/GenBank/DDBJ databases">
        <title>Evolutionary Origins and Diversification of the Mycorrhizal Mutualists.</title>
        <authorList>
            <consortium name="DOE Joint Genome Institute"/>
            <consortium name="Mycorrhizal Genomics Consortium"/>
            <person name="Kohler A."/>
            <person name="Kuo A."/>
            <person name="Nagy L.G."/>
            <person name="Floudas D."/>
            <person name="Copeland A."/>
            <person name="Barry K.W."/>
            <person name="Cichocki N."/>
            <person name="Veneault-Fourrey C."/>
            <person name="LaButti K."/>
            <person name="Lindquist E.A."/>
            <person name="Lipzen A."/>
            <person name="Lundell T."/>
            <person name="Morin E."/>
            <person name="Murat C."/>
            <person name="Riley R."/>
            <person name="Ohm R."/>
            <person name="Sun H."/>
            <person name="Tunlid A."/>
            <person name="Henrissat B."/>
            <person name="Grigoriev I.V."/>
            <person name="Hibbett D.S."/>
            <person name="Martin F."/>
        </authorList>
    </citation>
    <scope>NUCLEOTIDE SEQUENCE [LARGE SCALE GENOMIC DNA]</scope>
    <source>
        <strain evidence="3 4">Koide BX008</strain>
    </source>
</reference>
<evidence type="ECO:0000313" key="4">
    <source>
        <dbReference type="Proteomes" id="UP000054549"/>
    </source>
</evidence>
<dbReference type="Gene3D" id="1.25.40.90">
    <property type="match status" value="1"/>
</dbReference>
<dbReference type="Gene3D" id="1.20.58.160">
    <property type="match status" value="1"/>
</dbReference>
<dbReference type="STRING" id="946122.A0A0C2XQ06"/>
<evidence type="ECO:0000256" key="1">
    <source>
        <dbReference type="SAM" id="MobiDB-lite"/>
    </source>
</evidence>
<keyword evidence="4" id="KW-1185">Reference proteome</keyword>
<dbReference type="InterPro" id="IPR002014">
    <property type="entry name" value="VHS_dom"/>
</dbReference>
<dbReference type="InterPro" id="IPR038425">
    <property type="entry name" value="GAT_sf"/>
</dbReference>
<evidence type="ECO:0000259" key="2">
    <source>
        <dbReference type="PROSITE" id="PS50179"/>
    </source>
</evidence>
<dbReference type="InterPro" id="IPR045007">
    <property type="entry name" value="LSB5"/>
</dbReference>
<dbReference type="GO" id="GO:0043130">
    <property type="term" value="F:ubiquitin binding"/>
    <property type="evidence" value="ECO:0007669"/>
    <property type="project" value="InterPro"/>
</dbReference>
<dbReference type="CDD" id="cd14232">
    <property type="entry name" value="GAT_LSB5"/>
    <property type="match status" value="1"/>
</dbReference>
<dbReference type="GO" id="GO:0030479">
    <property type="term" value="C:actin cortical patch"/>
    <property type="evidence" value="ECO:0007669"/>
    <property type="project" value="TreeGrafter"/>
</dbReference>
<dbReference type="SMART" id="SM00288">
    <property type="entry name" value="VHS"/>
    <property type="match status" value="1"/>
</dbReference>
<dbReference type="SUPFAM" id="SSF89009">
    <property type="entry name" value="GAT-like domain"/>
    <property type="match status" value="1"/>
</dbReference>
<dbReference type="GO" id="GO:0007015">
    <property type="term" value="P:actin filament organization"/>
    <property type="evidence" value="ECO:0007669"/>
    <property type="project" value="InterPro"/>
</dbReference>
<dbReference type="GO" id="GO:0006897">
    <property type="term" value="P:endocytosis"/>
    <property type="evidence" value="ECO:0007669"/>
    <property type="project" value="InterPro"/>
</dbReference>
<dbReference type="GO" id="GO:0051666">
    <property type="term" value="P:actin cortical patch localization"/>
    <property type="evidence" value="ECO:0007669"/>
    <property type="project" value="TreeGrafter"/>
</dbReference>
<dbReference type="HOGENOM" id="CLU_036827_3_1_1"/>
<dbReference type="PROSITE" id="PS50179">
    <property type="entry name" value="VHS"/>
    <property type="match status" value="1"/>
</dbReference>
<name>A0A0C2XQ06_AMAMK</name>
<protein>
    <recommendedName>
        <fullName evidence="2">VHS domain-containing protein</fullName>
    </recommendedName>
</protein>
<dbReference type="CDD" id="cd16980">
    <property type="entry name" value="VHS_Lsb5"/>
    <property type="match status" value="1"/>
</dbReference>
<dbReference type="OrthoDB" id="10068368at2759"/>
<feature type="compositionally biased region" description="Basic and acidic residues" evidence="1">
    <location>
        <begin position="166"/>
        <end position="203"/>
    </location>
</feature>
<dbReference type="InterPro" id="IPR008942">
    <property type="entry name" value="ENTH_VHS"/>
</dbReference>
<sequence>MSALNFAKLAFGIDNKPHSSVTEWVEILTSNKIEDEAYEGVPELVDAIDLQASGPAEAARALRKKLKHGQPQQQYRALVLIKALVENAGPKFHAAFSEGQLVDAFKQVSSDSTTDKRVKKKLQSVLASWRDQYRSEPSMTLFANLHKQCKGGTRPLNGPVDVSQVHGHDNAKEDKKKAKEETKKRQKTEREEQRRKEEEEKRNKATRARRVPFNLEKERPKVLSTIAEASQASSNFANALMLVNIETDSVHANDRVQECLIKAEVAKKSIVRYIQLVEDEDLIGALIETNDRINAALGTYEAMSTVSTEDSPGGTSDVTHRLSNVRISSPADETEEQASSSPTSAHGHPDLQDISFGPLGASSGKLPAPIKPSQLSDNEIEPRRGSLSDFSDYISSDEETHNARAGSSRRNYVDVSENSEDDAGYMHIKESRAGLAPTPGDDPFADPFADEAAVPTH</sequence>
<dbReference type="PANTHER" id="PTHR47789:SF1">
    <property type="entry name" value="LAS SEVENTEEN-BINDING PROTEIN 5"/>
    <property type="match status" value="1"/>
</dbReference>
<dbReference type="FunCoup" id="A0A0C2XQ06">
    <property type="interactions" value="17"/>
</dbReference>
<dbReference type="SUPFAM" id="SSF48464">
    <property type="entry name" value="ENTH/VHS domain"/>
    <property type="match status" value="1"/>
</dbReference>